<dbReference type="Gene3D" id="3.30.70.120">
    <property type="match status" value="1"/>
</dbReference>
<gene>
    <name evidence="3" type="ORF">GJU40_15255</name>
</gene>
<dbReference type="SUPFAM" id="SSF54913">
    <property type="entry name" value="GlnB-like"/>
    <property type="match status" value="1"/>
</dbReference>
<dbReference type="GO" id="GO:0006808">
    <property type="term" value="P:regulation of nitrogen utilization"/>
    <property type="evidence" value="ECO:0007669"/>
    <property type="project" value="InterPro"/>
</dbReference>
<dbReference type="InterPro" id="IPR015867">
    <property type="entry name" value="N-reg_PII/ATP_PRibTrfase_C"/>
</dbReference>
<dbReference type="SMART" id="SM00938">
    <property type="entry name" value="P-II"/>
    <property type="match status" value="1"/>
</dbReference>
<keyword evidence="4" id="KW-1185">Reference proteome</keyword>
<comment type="caution">
    <text evidence="3">The sequence shown here is derived from an EMBL/GenBank/DDBJ whole genome shotgun (WGS) entry which is preliminary data.</text>
</comment>
<dbReference type="EMBL" id="WKKI01000036">
    <property type="protein sequence ID" value="MRX73500.1"/>
    <property type="molecule type" value="Genomic_DNA"/>
</dbReference>
<dbReference type="Proteomes" id="UP000448867">
    <property type="component" value="Unassembled WGS sequence"/>
</dbReference>
<feature type="modified residue" description="O-UMP-tyrosine" evidence="1">
    <location>
        <position position="51"/>
    </location>
</feature>
<dbReference type="PROSITE" id="PS00638">
    <property type="entry name" value="PII_GLNB_CTER"/>
    <property type="match status" value="1"/>
</dbReference>
<dbReference type="RefSeq" id="WP_154308964.1">
    <property type="nucleotide sequence ID" value="NZ_WKKI01000036.1"/>
</dbReference>
<name>A0A7X2J146_9BACI</name>
<dbReference type="PRINTS" id="PR00340">
    <property type="entry name" value="PIIGLNB"/>
</dbReference>
<dbReference type="GO" id="GO:0005524">
    <property type="term" value="F:ATP binding"/>
    <property type="evidence" value="ECO:0007669"/>
    <property type="project" value="TreeGrafter"/>
</dbReference>
<dbReference type="Pfam" id="PF00543">
    <property type="entry name" value="P-II"/>
    <property type="match status" value="1"/>
</dbReference>
<dbReference type="GO" id="GO:0005829">
    <property type="term" value="C:cytosol"/>
    <property type="evidence" value="ECO:0007669"/>
    <property type="project" value="TreeGrafter"/>
</dbReference>
<dbReference type="PANTHER" id="PTHR30115:SF11">
    <property type="entry name" value="NITROGEN REGULATORY PROTEIN P-II HOMOLOG"/>
    <property type="match status" value="1"/>
</dbReference>
<evidence type="ECO:0000256" key="1">
    <source>
        <dbReference type="PIRSR" id="PIRSR602187-50"/>
    </source>
</evidence>
<dbReference type="InterPro" id="IPR011322">
    <property type="entry name" value="N-reg_PII-like_a/b"/>
</dbReference>
<dbReference type="InterPro" id="IPR017918">
    <property type="entry name" value="N-reg_PII_CS"/>
</dbReference>
<comment type="similarity">
    <text evidence="2">Belongs to the P(II) protein family.</text>
</comment>
<accession>A0A7X2J146</accession>
<evidence type="ECO:0000313" key="4">
    <source>
        <dbReference type="Proteomes" id="UP000448867"/>
    </source>
</evidence>
<dbReference type="InterPro" id="IPR002187">
    <property type="entry name" value="N-reg_PII"/>
</dbReference>
<evidence type="ECO:0000313" key="3">
    <source>
        <dbReference type="EMBL" id="MRX73500.1"/>
    </source>
</evidence>
<dbReference type="PROSITE" id="PS51343">
    <property type="entry name" value="PII_GLNB_DOM"/>
    <property type="match status" value="1"/>
</dbReference>
<dbReference type="PANTHER" id="PTHR30115">
    <property type="entry name" value="NITROGEN REGULATORY PROTEIN P-II"/>
    <property type="match status" value="1"/>
</dbReference>
<protein>
    <submittedName>
        <fullName evidence="3">P-II family nitrogen regulator</fullName>
    </submittedName>
</protein>
<sequence length="113" mass="12422">MKKIEAIIRPEQFPALREKLEEIGINGLTVSEVAGCGQQNGQTGRFRGTTYEIKLLPKVKVEMVIEAEHADEIVRIIQTTCSTDTVGDGKIFIIPIENAIRIRTGQSGIEAIS</sequence>
<keyword evidence="1" id="KW-0597">Phosphoprotein</keyword>
<reference evidence="3 4" key="1">
    <citation type="submission" date="2019-11" db="EMBL/GenBank/DDBJ databases">
        <title>Bacillus lacus genome.</title>
        <authorList>
            <person name="Allen C.J."/>
            <person name="Newman J.D."/>
        </authorList>
    </citation>
    <scope>NUCLEOTIDE SEQUENCE [LARGE SCALE GENOMIC DNA]</scope>
    <source>
        <strain evidence="3 4">KCTC 33946</strain>
    </source>
</reference>
<evidence type="ECO:0000256" key="2">
    <source>
        <dbReference type="RuleBase" id="RU003936"/>
    </source>
</evidence>
<proteinExistence type="inferred from homology"/>
<dbReference type="OrthoDB" id="9802729at2"/>
<organism evidence="3 4">
    <name type="scientific">Metabacillus lacus</name>
    <dbReference type="NCBI Taxonomy" id="1983721"/>
    <lineage>
        <taxon>Bacteria</taxon>
        <taxon>Bacillati</taxon>
        <taxon>Bacillota</taxon>
        <taxon>Bacilli</taxon>
        <taxon>Bacillales</taxon>
        <taxon>Bacillaceae</taxon>
        <taxon>Metabacillus</taxon>
    </lineage>
</organism>
<dbReference type="GO" id="GO:0030234">
    <property type="term" value="F:enzyme regulator activity"/>
    <property type="evidence" value="ECO:0007669"/>
    <property type="project" value="InterPro"/>
</dbReference>
<dbReference type="AlphaFoldDB" id="A0A7X2J146"/>